<organism evidence="3 4">
    <name type="scientific">Pyronema omphalodes (strain CBS 100304)</name>
    <name type="common">Pyronema confluens</name>
    <dbReference type="NCBI Taxonomy" id="1076935"/>
    <lineage>
        <taxon>Eukaryota</taxon>
        <taxon>Fungi</taxon>
        <taxon>Dikarya</taxon>
        <taxon>Ascomycota</taxon>
        <taxon>Pezizomycotina</taxon>
        <taxon>Pezizomycetes</taxon>
        <taxon>Pezizales</taxon>
        <taxon>Pyronemataceae</taxon>
        <taxon>Pyronema</taxon>
    </lineage>
</organism>
<dbReference type="OMA" id="CETHWHR"/>
<dbReference type="AlphaFoldDB" id="U4LVK3"/>
<dbReference type="Pfam" id="PF03235">
    <property type="entry name" value="GmrSD_N"/>
    <property type="match status" value="1"/>
</dbReference>
<keyword evidence="4" id="KW-1185">Reference proteome</keyword>
<dbReference type="Proteomes" id="UP000018144">
    <property type="component" value="Unassembled WGS sequence"/>
</dbReference>
<evidence type="ECO:0000313" key="4">
    <source>
        <dbReference type="Proteomes" id="UP000018144"/>
    </source>
</evidence>
<feature type="compositionally biased region" description="Acidic residues" evidence="1">
    <location>
        <begin position="13"/>
        <end position="31"/>
    </location>
</feature>
<dbReference type="PANTHER" id="PTHR39639:SF1">
    <property type="entry name" value="DUF262 DOMAIN-CONTAINING PROTEIN"/>
    <property type="match status" value="1"/>
</dbReference>
<name>U4LVK3_PYROM</name>
<accession>U4LVK3</accession>
<proteinExistence type="predicted"/>
<feature type="region of interest" description="Disordered" evidence="1">
    <location>
        <begin position="1"/>
        <end position="31"/>
    </location>
</feature>
<dbReference type="InterPro" id="IPR004919">
    <property type="entry name" value="GmrSD_N"/>
</dbReference>
<gene>
    <name evidence="3" type="ORF">PCON_04125</name>
</gene>
<feature type="region of interest" description="Disordered" evidence="1">
    <location>
        <begin position="522"/>
        <end position="545"/>
    </location>
</feature>
<dbReference type="eggNOG" id="ENOG502S229">
    <property type="taxonomic scope" value="Eukaryota"/>
</dbReference>
<sequence>MPRVPTKVVQQAESDDENESEYEEFSEDDNPDTWRPLDKLCETHWHRRCISDLCDMMNTPWLDLNPEYQRDIVWGPDRMTKLIHSLMAGYYVPPLIFNVKRVTGDDGIERFQRISIDGKQRLSSIRSFVAGDIPCLDRKNRKWWFSNSPTAKGQRRILPDKVRRDFLKTELLCAEYPDLDRVQEEEMFSRVQLGVPLTPAEKLRATTGPWQQFAVELQHKFPDFFTGVVDDKRGKGFQLILSVFYQIVHPNAGCVYGATQLGKFCSTVMLTPELHEIITGIFKRYQEVYHHYPVTFEDPGYAHCRKYSPLEFLGMSVLIHRYPTHTAQELSQDILAVRHMLRKGNKELRINSATWKSFMDTLAEYDASQAALHSQAQRPPGANRKFGSAAEGSLALGINTSLSSTGLAHVSMTDANGYSAQSPIINTSSTLGNGVFGVASLRPSSRGSGSPMSPHFAPQLQFSKQTTPTIHQLPTPPMPSAARIAPATPMMGQVAPVPQMGSGAAPAFAGNPEFASRFKAVSTKAPAKRLQTAGPKPVIKRERRT</sequence>
<dbReference type="STRING" id="1076935.U4LVK3"/>
<feature type="domain" description="GmrSD restriction endonucleases N-terminal" evidence="2">
    <location>
        <begin position="60"/>
        <end position="146"/>
    </location>
</feature>
<dbReference type="EMBL" id="HF936586">
    <property type="protein sequence ID" value="CCX34642.1"/>
    <property type="molecule type" value="Genomic_DNA"/>
</dbReference>
<evidence type="ECO:0000259" key="2">
    <source>
        <dbReference type="Pfam" id="PF03235"/>
    </source>
</evidence>
<reference evidence="3 4" key="1">
    <citation type="journal article" date="2013" name="PLoS Genet.">
        <title>The genome and development-dependent transcriptomes of Pyronema confluens: a window into fungal evolution.</title>
        <authorList>
            <person name="Traeger S."/>
            <person name="Altegoer F."/>
            <person name="Freitag M."/>
            <person name="Gabaldon T."/>
            <person name="Kempken F."/>
            <person name="Kumar A."/>
            <person name="Marcet-Houben M."/>
            <person name="Poggeler S."/>
            <person name="Stajich J.E."/>
            <person name="Nowrousian M."/>
        </authorList>
    </citation>
    <scope>NUCLEOTIDE SEQUENCE [LARGE SCALE GENOMIC DNA]</scope>
    <source>
        <strain evidence="4">CBS 100304</strain>
        <tissue evidence="3">Vegetative mycelium</tissue>
    </source>
</reference>
<protein>
    <recommendedName>
        <fullName evidence="2">GmrSD restriction endonucleases N-terminal domain-containing protein</fullName>
    </recommendedName>
</protein>
<evidence type="ECO:0000313" key="3">
    <source>
        <dbReference type="EMBL" id="CCX34642.1"/>
    </source>
</evidence>
<dbReference type="OrthoDB" id="5419821at2759"/>
<dbReference type="PANTHER" id="PTHR39639">
    <property type="entry name" value="CHROMOSOME 16, WHOLE GENOME SHOTGUN SEQUENCE"/>
    <property type="match status" value="1"/>
</dbReference>
<evidence type="ECO:0000256" key="1">
    <source>
        <dbReference type="SAM" id="MobiDB-lite"/>
    </source>
</evidence>